<dbReference type="EMBL" id="QFBC01000013">
    <property type="protein sequence ID" value="PWE53842.1"/>
    <property type="molecule type" value="Genomic_DNA"/>
</dbReference>
<proteinExistence type="inferred from homology"/>
<evidence type="ECO:0000256" key="8">
    <source>
        <dbReference type="RuleBase" id="RU003345"/>
    </source>
</evidence>
<evidence type="ECO:0000313" key="11">
    <source>
        <dbReference type="Proteomes" id="UP000245252"/>
    </source>
</evidence>
<name>A0A2U2DKK4_9HYPH</name>
<dbReference type="InterPro" id="IPR016161">
    <property type="entry name" value="Ald_DH/histidinol_DH"/>
</dbReference>
<dbReference type="Proteomes" id="UP000245252">
    <property type="component" value="Unassembled WGS sequence"/>
</dbReference>
<dbReference type="FunFam" id="3.40.309.10:FF:000012">
    <property type="entry name" value="Betaine aldehyde dehydrogenase"/>
    <property type="match status" value="1"/>
</dbReference>
<keyword evidence="6" id="KW-0558">Oxidation</keyword>
<keyword evidence="11" id="KW-1185">Reference proteome</keyword>
<dbReference type="PROSITE" id="PS00070">
    <property type="entry name" value="ALDEHYDE_DEHYDR_CYS"/>
    <property type="match status" value="1"/>
</dbReference>
<dbReference type="GO" id="GO:0004030">
    <property type="term" value="F:aldehyde dehydrogenase [NAD(P)+] activity"/>
    <property type="evidence" value="ECO:0007669"/>
    <property type="project" value="UniProtKB-ARBA"/>
</dbReference>
<evidence type="ECO:0000256" key="4">
    <source>
        <dbReference type="ARBA" id="ARBA00022958"/>
    </source>
</evidence>
<evidence type="ECO:0000313" key="10">
    <source>
        <dbReference type="EMBL" id="PWE53842.1"/>
    </source>
</evidence>
<keyword evidence="5 8" id="KW-0560">Oxidoreductase</keyword>
<dbReference type="PROSITE" id="PS00687">
    <property type="entry name" value="ALDEHYDE_DEHYDR_GLU"/>
    <property type="match status" value="1"/>
</dbReference>
<dbReference type="PANTHER" id="PTHR11699">
    <property type="entry name" value="ALDEHYDE DEHYDROGENASE-RELATED"/>
    <property type="match status" value="1"/>
</dbReference>
<dbReference type="CDD" id="cd07112">
    <property type="entry name" value="ALDH_GABALDH-PuuC"/>
    <property type="match status" value="1"/>
</dbReference>
<gene>
    <name evidence="10" type="ORF">DEM27_23245</name>
</gene>
<protein>
    <submittedName>
        <fullName evidence="10">Aldehyde dehydrogenase</fullName>
    </submittedName>
</protein>
<feature type="active site" evidence="7">
    <location>
        <position position="263"/>
    </location>
</feature>
<keyword evidence="4" id="KW-0630">Potassium</keyword>
<dbReference type="GO" id="GO:0046872">
    <property type="term" value="F:metal ion binding"/>
    <property type="evidence" value="ECO:0007669"/>
    <property type="project" value="UniProtKB-KW"/>
</dbReference>
<dbReference type="OrthoDB" id="9812625at2"/>
<keyword evidence="2" id="KW-0479">Metal-binding</keyword>
<organism evidence="10 11">
    <name type="scientific">Metarhizobium album</name>
    <dbReference type="NCBI Taxonomy" id="2182425"/>
    <lineage>
        <taxon>Bacteria</taxon>
        <taxon>Pseudomonadati</taxon>
        <taxon>Pseudomonadota</taxon>
        <taxon>Alphaproteobacteria</taxon>
        <taxon>Hyphomicrobiales</taxon>
        <taxon>Rhizobiaceae</taxon>
        <taxon>Metarhizobium</taxon>
    </lineage>
</organism>
<evidence type="ECO:0000256" key="6">
    <source>
        <dbReference type="ARBA" id="ARBA00023097"/>
    </source>
</evidence>
<comment type="caution">
    <text evidence="10">The sequence shown here is derived from an EMBL/GenBank/DDBJ whole genome shotgun (WGS) entry which is preliminary data.</text>
</comment>
<evidence type="ECO:0000256" key="1">
    <source>
        <dbReference type="ARBA" id="ARBA00009986"/>
    </source>
</evidence>
<sequence>MQDKIDHLRILPVGPQSLFINGQWQAAQAGGAMNVISPIDGRLLTTIANADAADVDRAVLAARAAFEKGSWSKAAPAERKKVLLRIAELIEKHALELAVLGVRDNGTEISMALKAEPGSAAGTFRYYAEAIDKVYGEIAPTAENILGLVHRAPVGVVAAIVPWNFPMMIGAWKVAPALAAGNSVVLKPAEGASLTLLRLAELCAEAGLPEGVLNVVTGQGAVCGEALGLHGDIDVLAFTGSGPVGRKLLEYSARSNLKRVYLELGGKSPNIVFADAPNLDQAAKVSAYGIFRNSGQVCVAGSRLLVERSVCEELSEKLVTIAAAMKVGDPLQVSTEAGAIASEIQLQKDLAYAGQAVAEGAVLRSGGKRILEETGGFYMQPTVFEVKPGMTLAREEVFGPILSIIPFDTEDEALAIANSTEYGLASAVWTQNLSRAHRMVRGIRAGVVHVNTYGGADNTVPLGGVKQSGNGHDKSLHALDKYVDLKTAWIQL</sequence>
<evidence type="ECO:0000256" key="2">
    <source>
        <dbReference type="ARBA" id="ARBA00022723"/>
    </source>
</evidence>
<feature type="domain" description="Aldehyde dehydrogenase" evidence="9">
    <location>
        <begin position="24"/>
        <end position="487"/>
    </location>
</feature>
<dbReference type="InterPro" id="IPR016160">
    <property type="entry name" value="Ald_DH_CS_CYS"/>
</dbReference>
<dbReference type="InterPro" id="IPR029510">
    <property type="entry name" value="Ald_DH_CS_GLU"/>
</dbReference>
<dbReference type="SUPFAM" id="SSF53720">
    <property type="entry name" value="ALDH-like"/>
    <property type="match status" value="1"/>
</dbReference>
<evidence type="ECO:0000256" key="5">
    <source>
        <dbReference type="ARBA" id="ARBA00023002"/>
    </source>
</evidence>
<comment type="similarity">
    <text evidence="1 8">Belongs to the aldehyde dehydrogenase family.</text>
</comment>
<evidence type="ECO:0000259" key="9">
    <source>
        <dbReference type="Pfam" id="PF00171"/>
    </source>
</evidence>
<dbReference type="FunFam" id="3.40.605.10:FF:000001">
    <property type="entry name" value="Aldehyde dehydrogenase 1"/>
    <property type="match status" value="1"/>
</dbReference>
<dbReference type="Gene3D" id="3.40.605.10">
    <property type="entry name" value="Aldehyde Dehydrogenase, Chain A, domain 1"/>
    <property type="match status" value="1"/>
</dbReference>
<evidence type="ECO:0000256" key="3">
    <source>
        <dbReference type="ARBA" id="ARBA00022857"/>
    </source>
</evidence>
<dbReference type="Gene3D" id="3.40.309.10">
    <property type="entry name" value="Aldehyde Dehydrogenase, Chain A, domain 2"/>
    <property type="match status" value="1"/>
</dbReference>
<evidence type="ECO:0000256" key="7">
    <source>
        <dbReference type="PROSITE-ProRule" id="PRU10007"/>
    </source>
</evidence>
<dbReference type="RefSeq" id="WP_109460638.1">
    <property type="nucleotide sequence ID" value="NZ_QFBC01000013.1"/>
</dbReference>
<dbReference type="InterPro" id="IPR016163">
    <property type="entry name" value="Ald_DH_C"/>
</dbReference>
<keyword evidence="3" id="KW-0521">NADP</keyword>
<dbReference type="AlphaFoldDB" id="A0A2U2DKK4"/>
<dbReference type="InterPro" id="IPR016162">
    <property type="entry name" value="Ald_DH_N"/>
</dbReference>
<dbReference type="Pfam" id="PF00171">
    <property type="entry name" value="Aldedh"/>
    <property type="match status" value="1"/>
</dbReference>
<dbReference type="InterPro" id="IPR015590">
    <property type="entry name" value="Aldehyde_DH_dom"/>
</dbReference>
<reference evidence="10 11" key="1">
    <citation type="submission" date="2018-05" db="EMBL/GenBank/DDBJ databases">
        <title>The draft genome of strain NS-104.</title>
        <authorList>
            <person name="Hang P."/>
            <person name="Jiang J."/>
        </authorList>
    </citation>
    <scope>NUCLEOTIDE SEQUENCE [LARGE SCALE GENOMIC DNA]</scope>
    <source>
        <strain evidence="10 11">NS-104</strain>
    </source>
</reference>
<accession>A0A2U2DKK4</accession>